<sequence length="232" mass="25514">MNRGLLAQTQNDLQTAVDVAWQQLPYATIYGLVDKMPHRKPLAGLKLASLKRRWLDGYSKWSSGYGINSKQVVLTPGRSTKIATEHRQLHRIATTTKVDNGSSALLVTLLLCLEEEFSGKHSTTLLQRLVLMSGVQSCASLWLHPAGSTGGAENINCEHHKNGGMFFSVKSRNKTRQSNCRRIFIGRENGARFHPSCVTKVDGFCGKGIIVHGGMLSGSRTPLYDFNACTVN</sequence>
<gene>
    <name evidence="1" type="ORF">TNCV_5044131</name>
</gene>
<protein>
    <submittedName>
        <fullName evidence="1">Uncharacterized protein</fullName>
    </submittedName>
</protein>
<name>A0A8X6WHC3_TRICX</name>
<keyword evidence="2" id="KW-1185">Reference proteome</keyword>
<dbReference type="EMBL" id="BMAU01021430">
    <property type="protein sequence ID" value="GFY35038.1"/>
    <property type="molecule type" value="Genomic_DNA"/>
</dbReference>
<accession>A0A8X6WHC3</accession>
<evidence type="ECO:0000313" key="2">
    <source>
        <dbReference type="Proteomes" id="UP000887159"/>
    </source>
</evidence>
<organism evidence="1 2">
    <name type="scientific">Trichonephila clavipes</name>
    <name type="common">Golden silk orbweaver</name>
    <name type="synonym">Nephila clavipes</name>
    <dbReference type="NCBI Taxonomy" id="2585209"/>
    <lineage>
        <taxon>Eukaryota</taxon>
        <taxon>Metazoa</taxon>
        <taxon>Ecdysozoa</taxon>
        <taxon>Arthropoda</taxon>
        <taxon>Chelicerata</taxon>
        <taxon>Arachnida</taxon>
        <taxon>Araneae</taxon>
        <taxon>Araneomorphae</taxon>
        <taxon>Entelegynae</taxon>
        <taxon>Araneoidea</taxon>
        <taxon>Nephilidae</taxon>
        <taxon>Trichonephila</taxon>
    </lineage>
</organism>
<dbReference type="AlphaFoldDB" id="A0A8X6WHC3"/>
<evidence type="ECO:0000313" key="1">
    <source>
        <dbReference type="EMBL" id="GFY35038.1"/>
    </source>
</evidence>
<comment type="caution">
    <text evidence="1">The sequence shown here is derived from an EMBL/GenBank/DDBJ whole genome shotgun (WGS) entry which is preliminary data.</text>
</comment>
<reference evidence="1" key="1">
    <citation type="submission" date="2020-08" db="EMBL/GenBank/DDBJ databases">
        <title>Multicomponent nature underlies the extraordinary mechanical properties of spider dragline silk.</title>
        <authorList>
            <person name="Kono N."/>
            <person name="Nakamura H."/>
            <person name="Mori M."/>
            <person name="Yoshida Y."/>
            <person name="Ohtoshi R."/>
            <person name="Malay A.D."/>
            <person name="Moran D.A.P."/>
            <person name="Tomita M."/>
            <person name="Numata K."/>
            <person name="Arakawa K."/>
        </authorList>
    </citation>
    <scope>NUCLEOTIDE SEQUENCE</scope>
</reference>
<dbReference type="Proteomes" id="UP000887159">
    <property type="component" value="Unassembled WGS sequence"/>
</dbReference>
<proteinExistence type="predicted"/>